<dbReference type="SUPFAM" id="SSF161098">
    <property type="entry name" value="MetI-like"/>
    <property type="match status" value="1"/>
</dbReference>
<evidence type="ECO:0000313" key="8">
    <source>
        <dbReference type="EMBL" id="QOD38709.1"/>
    </source>
</evidence>
<dbReference type="Proteomes" id="UP000516514">
    <property type="component" value="Chromosome"/>
</dbReference>
<sequence>MNSLTIILSIPVLLIFLFCFSKFQQVDKVKSYLYLSCIWVLTWLLVLCDNCFITSISIALLFFMFVFIFKGRRNKIIKFSLFVALAVSFFITLFIMLSIFTQSISFFKRVAISEFLFCLKWSHDVVTIGKEKVGCFGIAPLLVGTLVITIVAMLVAVPLGLFSAIYISEYASEKVRYVVNTTLQVLSAIPTVVYGYFSVVFLSSFVKQIASFFGLNIHSESALVAGLSIGIMILPFIISLLEDAIRSVPKSLRYGFMALGATPAETIWHIIIPYAMPTILSAILLSVSRVIGETMIVLMAVGINSNLTFNPLNSVTTITVQIATLLTGDQDFNSVQTLAAYALSLVLFIITWLLNAFALFIIKRN</sequence>
<comment type="subcellular location">
    <subcellularLocation>
        <location evidence="6">Cell inner membrane</location>
        <topology evidence="6">Multi-pass membrane protein</topology>
    </subcellularLocation>
    <subcellularLocation>
        <location evidence="1 5">Cell membrane</location>
        <topology evidence="1 5">Multi-pass membrane protein</topology>
    </subcellularLocation>
</comment>
<keyword evidence="9" id="KW-1185">Reference proteome</keyword>
<evidence type="ECO:0000256" key="4">
    <source>
        <dbReference type="ARBA" id="ARBA00023136"/>
    </source>
</evidence>
<reference evidence="8 9" key="1">
    <citation type="submission" date="2020-09" db="EMBL/GenBank/DDBJ databases">
        <title>An Earliest Endosymbiont, Wolbachia massiliensis sp. nov., Strain PL13 From the Bed Bug (Cimex hemipterius), Type strain of a New supergroup T.</title>
        <authorList>
            <person name="Laidoudi Y."/>
            <person name="Levasseur A."/>
            <person name="Medkour H."/>
            <person name="Maaloum M."/>
            <person name="BenKhedher M."/>
            <person name="Sambou M."/>
            <person name="Bassene H."/>
            <person name="Davoust B."/>
            <person name="Fenollar F."/>
            <person name="Raoult D."/>
            <person name="Mediannikov O."/>
        </authorList>
    </citation>
    <scope>NUCLEOTIDE SEQUENCE [LARGE SCALE GENOMIC DNA]</scope>
    <source>
        <strain evidence="8 9">PL13</strain>
    </source>
</reference>
<dbReference type="InterPro" id="IPR035906">
    <property type="entry name" value="MetI-like_sf"/>
</dbReference>
<evidence type="ECO:0000256" key="5">
    <source>
        <dbReference type="RuleBase" id="RU363032"/>
    </source>
</evidence>
<feature type="transmembrane region" description="Helical" evidence="5">
    <location>
        <begin position="253"/>
        <end position="272"/>
    </location>
</feature>
<keyword evidence="3 5" id="KW-1133">Transmembrane helix</keyword>
<feature type="transmembrane region" description="Helical" evidence="5">
    <location>
        <begin position="177"/>
        <end position="202"/>
    </location>
</feature>
<keyword evidence="6" id="KW-1003">Cell membrane</keyword>
<comment type="similarity">
    <text evidence="6">Belongs to the binding-protein-dependent transport system permease family. CysTW subfamily.</text>
</comment>
<proteinExistence type="inferred from homology"/>
<keyword evidence="6" id="KW-0997">Cell inner membrane</keyword>
<dbReference type="AlphaFoldDB" id="A0A7M3U2S4"/>
<evidence type="ECO:0000259" key="7">
    <source>
        <dbReference type="PROSITE" id="PS50928"/>
    </source>
</evidence>
<dbReference type="PANTHER" id="PTHR42727:SF1">
    <property type="entry name" value="PHOSPHATE TRANSPORT SYSTEM PERMEASE"/>
    <property type="match status" value="1"/>
</dbReference>
<dbReference type="RefSeq" id="WP_191111460.1">
    <property type="nucleotide sequence ID" value="NZ_CP061738.1"/>
</dbReference>
<keyword evidence="2 5" id="KW-0812">Transmembrane</keyword>
<evidence type="ECO:0000256" key="3">
    <source>
        <dbReference type="ARBA" id="ARBA00022989"/>
    </source>
</evidence>
<dbReference type="GO" id="GO:0005315">
    <property type="term" value="F:phosphate transmembrane transporter activity"/>
    <property type="evidence" value="ECO:0007669"/>
    <property type="project" value="InterPro"/>
</dbReference>
<comment type="function">
    <text evidence="6">Part of the binding-protein-dependent transport system for phosphate; probably responsible for the translocation of the substrate across the membrane.</text>
</comment>
<dbReference type="GO" id="GO:0005886">
    <property type="term" value="C:plasma membrane"/>
    <property type="evidence" value="ECO:0007669"/>
    <property type="project" value="UniProtKB-SubCell"/>
</dbReference>
<gene>
    <name evidence="8" type="primary">pstC</name>
    <name evidence="8" type="ORF">ID128_02525</name>
</gene>
<protein>
    <recommendedName>
        <fullName evidence="6">Phosphate transport system permease protein</fullName>
    </recommendedName>
</protein>
<organism evidence="8 9">
    <name type="scientific">Candidatus Wolbachia massiliensis</name>
    <dbReference type="NCBI Taxonomy" id="1845000"/>
    <lineage>
        <taxon>Bacteria</taxon>
        <taxon>Pseudomonadati</taxon>
        <taxon>Pseudomonadota</taxon>
        <taxon>Alphaproteobacteria</taxon>
        <taxon>Rickettsiales</taxon>
        <taxon>Anaplasmataceae</taxon>
        <taxon>Wolbachieae</taxon>
        <taxon>Wolbachia</taxon>
    </lineage>
</organism>
<feature type="transmembrane region" description="Helical" evidence="5">
    <location>
        <begin position="222"/>
        <end position="241"/>
    </location>
</feature>
<dbReference type="Pfam" id="PF00528">
    <property type="entry name" value="BPD_transp_1"/>
    <property type="match status" value="1"/>
</dbReference>
<dbReference type="InterPro" id="IPR011864">
    <property type="entry name" value="Phosphate_PstC"/>
</dbReference>
<feature type="transmembrane region" description="Helical" evidence="5">
    <location>
        <begin position="31"/>
        <end position="46"/>
    </location>
</feature>
<accession>A0A7M3U2S4</accession>
<feature type="transmembrane region" description="Helical" evidence="5">
    <location>
        <begin position="338"/>
        <end position="362"/>
    </location>
</feature>
<feature type="transmembrane region" description="Helical" evidence="5">
    <location>
        <begin position="52"/>
        <end position="69"/>
    </location>
</feature>
<keyword evidence="4 5" id="KW-0472">Membrane</keyword>
<evidence type="ECO:0000256" key="1">
    <source>
        <dbReference type="ARBA" id="ARBA00004651"/>
    </source>
</evidence>
<feature type="domain" description="ABC transmembrane type-1" evidence="7">
    <location>
        <begin position="142"/>
        <end position="358"/>
    </location>
</feature>
<evidence type="ECO:0000256" key="2">
    <source>
        <dbReference type="ARBA" id="ARBA00022692"/>
    </source>
</evidence>
<evidence type="ECO:0000256" key="6">
    <source>
        <dbReference type="RuleBase" id="RU363054"/>
    </source>
</evidence>
<dbReference type="PANTHER" id="PTHR42727">
    <property type="entry name" value="PHOSPHATE TRANSPORT SYSTEM PERMEASE PROTEIN"/>
    <property type="match status" value="1"/>
</dbReference>
<dbReference type="PROSITE" id="PS50928">
    <property type="entry name" value="ABC_TM1"/>
    <property type="match status" value="1"/>
</dbReference>
<keyword evidence="6" id="KW-0592">Phosphate transport</keyword>
<evidence type="ECO:0000313" key="9">
    <source>
        <dbReference type="Proteomes" id="UP000516514"/>
    </source>
</evidence>
<feature type="transmembrane region" description="Helical" evidence="5">
    <location>
        <begin position="81"/>
        <end position="100"/>
    </location>
</feature>
<keyword evidence="5" id="KW-0813">Transport</keyword>
<dbReference type="GO" id="GO:0006817">
    <property type="term" value="P:phosphate ion transport"/>
    <property type="evidence" value="ECO:0007669"/>
    <property type="project" value="UniProtKB-KW"/>
</dbReference>
<comment type="caution">
    <text evidence="6">Lacks conserved residue(s) required for the propagation of feature annotation.</text>
</comment>
<dbReference type="NCBIfam" id="TIGR02138">
    <property type="entry name" value="phosphate_pstC"/>
    <property type="match status" value="1"/>
</dbReference>
<name>A0A7M3U2S4_9RICK</name>
<feature type="transmembrane region" description="Helical" evidence="5">
    <location>
        <begin position="6"/>
        <end position="24"/>
    </location>
</feature>
<dbReference type="KEGG" id="wms:ID128_02525"/>
<dbReference type="EMBL" id="CP061738">
    <property type="protein sequence ID" value="QOD38709.1"/>
    <property type="molecule type" value="Genomic_DNA"/>
</dbReference>
<dbReference type="CDD" id="cd06261">
    <property type="entry name" value="TM_PBP2"/>
    <property type="match status" value="1"/>
</dbReference>
<feature type="transmembrane region" description="Helical" evidence="5">
    <location>
        <begin position="141"/>
        <end position="165"/>
    </location>
</feature>
<dbReference type="Gene3D" id="1.10.3720.10">
    <property type="entry name" value="MetI-like"/>
    <property type="match status" value="1"/>
</dbReference>
<dbReference type="InterPro" id="IPR000515">
    <property type="entry name" value="MetI-like"/>
</dbReference>